<dbReference type="Pfam" id="PF14846">
    <property type="entry name" value="DUF4485"/>
    <property type="match status" value="2"/>
</dbReference>
<feature type="domain" description="DUF4485" evidence="1">
    <location>
        <begin position="156"/>
        <end position="240"/>
    </location>
</feature>
<reference evidence="2" key="1">
    <citation type="submission" date="2021-05" db="EMBL/GenBank/DDBJ databases">
        <authorList>
            <person name="Alioto T."/>
            <person name="Alioto T."/>
            <person name="Gomez Garrido J."/>
        </authorList>
    </citation>
    <scope>NUCLEOTIDE SEQUENCE</scope>
</reference>
<evidence type="ECO:0000259" key="1">
    <source>
        <dbReference type="Pfam" id="PF14846"/>
    </source>
</evidence>
<protein>
    <recommendedName>
        <fullName evidence="1">DUF4485 domain-containing protein</fullName>
    </recommendedName>
</protein>
<dbReference type="EMBL" id="HBUF01457313">
    <property type="protein sequence ID" value="CAG6743973.1"/>
    <property type="molecule type" value="Transcribed_RNA"/>
</dbReference>
<dbReference type="InterPro" id="IPR027831">
    <property type="entry name" value="DUF4485"/>
</dbReference>
<feature type="domain" description="DUF4485" evidence="1">
    <location>
        <begin position="22"/>
        <end position="103"/>
    </location>
</feature>
<accession>A0A8D8ZA53</accession>
<dbReference type="EMBL" id="HBUF01457312">
    <property type="protein sequence ID" value="CAG6743972.1"/>
    <property type="molecule type" value="Transcribed_RNA"/>
</dbReference>
<sequence length="293" mass="33050">MENESVSTDDSSGCCLMNEQDLDTEFIYYSILLKNLVPSISNEKDRTNIKAWVERLFSPEYQSCLFNEKRNKYLLHIVLSLMNDDISGILKLTPPKGALPPLELVKMCSREEAEWETDKLWEEMVKSMEPSMSSMKCGIHSEDCTQRDVTIADSLLDSEFRFLLYLAKPYISLLSHPDDKLHAASWTQTLCSIREGSCPAMKGIRNDYMQALCGYLQDLRITGPFQEFPCMTDPLVPLHEAVQCSAEKYSFTNPTSCEANNFLNNQPAFNNGAVCFLAVSGELLSSNILDSAN</sequence>
<proteinExistence type="predicted"/>
<organism evidence="2">
    <name type="scientific">Cacopsylla melanoneura</name>
    <dbReference type="NCBI Taxonomy" id="428564"/>
    <lineage>
        <taxon>Eukaryota</taxon>
        <taxon>Metazoa</taxon>
        <taxon>Ecdysozoa</taxon>
        <taxon>Arthropoda</taxon>
        <taxon>Hexapoda</taxon>
        <taxon>Insecta</taxon>
        <taxon>Pterygota</taxon>
        <taxon>Neoptera</taxon>
        <taxon>Paraneoptera</taxon>
        <taxon>Hemiptera</taxon>
        <taxon>Sternorrhyncha</taxon>
        <taxon>Psylloidea</taxon>
        <taxon>Psyllidae</taxon>
        <taxon>Psyllinae</taxon>
        <taxon>Cacopsylla</taxon>
    </lineage>
</organism>
<dbReference type="AlphaFoldDB" id="A0A8D8ZA53"/>
<evidence type="ECO:0000313" key="2">
    <source>
        <dbReference type="EMBL" id="CAG6743973.1"/>
    </source>
</evidence>
<name>A0A8D8ZA53_9HEMI</name>